<gene>
    <name evidence="1" type="ORF">LCGC14_0270620</name>
</gene>
<dbReference type="EMBL" id="LAZR01000150">
    <property type="protein sequence ID" value="KKN86193.1"/>
    <property type="molecule type" value="Genomic_DNA"/>
</dbReference>
<accession>A0A0F9X3W6</accession>
<protein>
    <submittedName>
        <fullName evidence="1">Uncharacterized protein</fullName>
    </submittedName>
</protein>
<organism evidence="1">
    <name type="scientific">marine sediment metagenome</name>
    <dbReference type="NCBI Taxonomy" id="412755"/>
    <lineage>
        <taxon>unclassified sequences</taxon>
        <taxon>metagenomes</taxon>
        <taxon>ecological metagenomes</taxon>
    </lineage>
</organism>
<reference evidence="1" key="1">
    <citation type="journal article" date="2015" name="Nature">
        <title>Complex archaea that bridge the gap between prokaryotes and eukaryotes.</title>
        <authorList>
            <person name="Spang A."/>
            <person name="Saw J.H."/>
            <person name="Jorgensen S.L."/>
            <person name="Zaremba-Niedzwiedzka K."/>
            <person name="Martijn J."/>
            <person name="Lind A.E."/>
            <person name="van Eijk R."/>
            <person name="Schleper C."/>
            <person name="Guy L."/>
            <person name="Ettema T.J."/>
        </authorList>
    </citation>
    <scope>NUCLEOTIDE SEQUENCE</scope>
</reference>
<name>A0A0F9X3W6_9ZZZZ</name>
<dbReference type="AlphaFoldDB" id="A0A0F9X3W6"/>
<comment type="caution">
    <text evidence="1">The sequence shown here is derived from an EMBL/GenBank/DDBJ whole genome shotgun (WGS) entry which is preliminary data.</text>
</comment>
<proteinExistence type="predicted"/>
<evidence type="ECO:0000313" key="1">
    <source>
        <dbReference type="EMBL" id="KKN86193.1"/>
    </source>
</evidence>
<sequence>MGIHTQLSNLCLVFILPSSVYLLLKREWRYELTPTIIWLSVISMTTELGDYQPIITPFKDEDVCNEKTLETVGIFEKQAENVGADRAFEWSCEWFQIPPRQYGF</sequence>